<name>A0ABQ6AUK3_9BRAD</name>
<dbReference type="Proteomes" id="UP001156905">
    <property type="component" value="Unassembled WGS sequence"/>
</dbReference>
<proteinExistence type="predicted"/>
<comment type="caution">
    <text evidence="1">The sequence shown here is derived from an EMBL/GenBank/DDBJ whole genome shotgun (WGS) entry which is preliminary data.</text>
</comment>
<evidence type="ECO:0000313" key="1">
    <source>
        <dbReference type="EMBL" id="GLR85912.1"/>
    </source>
</evidence>
<gene>
    <name evidence="1" type="ORF">GCM10007857_26230</name>
</gene>
<protein>
    <submittedName>
        <fullName evidence="1">Uncharacterized protein</fullName>
    </submittedName>
</protein>
<dbReference type="EMBL" id="BSOW01000008">
    <property type="protein sequence ID" value="GLR85912.1"/>
    <property type="molecule type" value="Genomic_DNA"/>
</dbReference>
<evidence type="ECO:0000313" key="2">
    <source>
        <dbReference type="Proteomes" id="UP001156905"/>
    </source>
</evidence>
<dbReference type="RefSeq" id="WP_284265672.1">
    <property type="nucleotide sequence ID" value="NZ_BSOW01000008.1"/>
</dbReference>
<accession>A0ABQ6AUK3</accession>
<keyword evidence="2" id="KW-1185">Reference proteome</keyword>
<reference evidence="2" key="1">
    <citation type="journal article" date="2019" name="Int. J. Syst. Evol. Microbiol.">
        <title>The Global Catalogue of Microorganisms (GCM) 10K type strain sequencing project: providing services to taxonomists for standard genome sequencing and annotation.</title>
        <authorList>
            <consortium name="The Broad Institute Genomics Platform"/>
            <consortium name="The Broad Institute Genome Sequencing Center for Infectious Disease"/>
            <person name="Wu L."/>
            <person name="Ma J."/>
        </authorList>
    </citation>
    <scope>NUCLEOTIDE SEQUENCE [LARGE SCALE GENOMIC DNA]</scope>
    <source>
        <strain evidence="2">NBRC 102520</strain>
    </source>
</reference>
<sequence length="52" mass="5936">MLDSKKLRNEAAEARRMADAASNQQDKDFWLGIAEGWLKLARETDELTGKKQ</sequence>
<organism evidence="1 2">
    <name type="scientific">Bradyrhizobium iriomotense</name>
    <dbReference type="NCBI Taxonomy" id="441950"/>
    <lineage>
        <taxon>Bacteria</taxon>
        <taxon>Pseudomonadati</taxon>
        <taxon>Pseudomonadota</taxon>
        <taxon>Alphaproteobacteria</taxon>
        <taxon>Hyphomicrobiales</taxon>
        <taxon>Nitrobacteraceae</taxon>
        <taxon>Bradyrhizobium</taxon>
    </lineage>
</organism>